<evidence type="ECO:0000313" key="9">
    <source>
        <dbReference type="Proteomes" id="UP000001114"/>
    </source>
</evidence>
<dbReference type="InterPro" id="IPR039425">
    <property type="entry name" value="RNA_pol_sigma-70-like"/>
</dbReference>
<dbReference type="KEGG" id="asu:Asuc_1834"/>
<sequence length="195" mass="23311">MSKNMKNQRIYSEQIEEIRRQMMKFARLQLQNSAVAEDLVQEAFTDALKNIDSFQRKSALKTWIFAILKNKILDYFRYKERFVLAGDLAFDDDNSPNTFFDEKGHWKAEYYPNIPEVLEETENAVYSEEFWLILEVCLVHLPAKQARVFMMREFLELSTQEICNKVRITAEHFHVLMYRARLQLQRCLSVKLHDD</sequence>
<keyword evidence="5" id="KW-0804">Transcription</keyword>
<protein>
    <submittedName>
        <fullName evidence="8">RNA polymerase, sigma-24 subunit, ECF subfamily</fullName>
    </submittedName>
</protein>
<evidence type="ECO:0000256" key="3">
    <source>
        <dbReference type="ARBA" id="ARBA00023082"/>
    </source>
</evidence>
<dbReference type="PANTHER" id="PTHR43133:SF8">
    <property type="entry name" value="RNA POLYMERASE SIGMA FACTOR HI_1459-RELATED"/>
    <property type="match status" value="1"/>
</dbReference>
<dbReference type="InterPro" id="IPR007627">
    <property type="entry name" value="RNA_pol_sigma70_r2"/>
</dbReference>
<dbReference type="InterPro" id="IPR013249">
    <property type="entry name" value="RNA_pol_sigma70_r4_t2"/>
</dbReference>
<evidence type="ECO:0000256" key="2">
    <source>
        <dbReference type="ARBA" id="ARBA00023015"/>
    </source>
</evidence>
<keyword evidence="4" id="KW-0238">DNA-binding</keyword>
<evidence type="ECO:0000256" key="1">
    <source>
        <dbReference type="ARBA" id="ARBA00010641"/>
    </source>
</evidence>
<dbReference type="InterPro" id="IPR013325">
    <property type="entry name" value="RNA_pol_sigma_r2"/>
</dbReference>
<dbReference type="Gene3D" id="1.10.10.10">
    <property type="entry name" value="Winged helix-like DNA-binding domain superfamily/Winged helix DNA-binding domain"/>
    <property type="match status" value="1"/>
</dbReference>
<dbReference type="RefSeq" id="WP_012073562.1">
    <property type="nucleotide sequence ID" value="NC_009655.1"/>
</dbReference>
<evidence type="ECO:0000259" key="6">
    <source>
        <dbReference type="Pfam" id="PF04542"/>
    </source>
</evidence>
<dbReference type="Pfam" id="PF04542">
    <property type="entry name" value="Sigma70_r2"/>
    <property type="match status" value="1"/>
</dbReference>
<evidence type="ECO:0000256" key="5">
    <source>
        <dbReference type="ARBA" id="ARBA00023163"/>
    </source>
</evidence>
<dbReference type="Gene3D" id="1.10.1740.10">
    <property type="match status" value="1"/>
</dbReference>
<dbReference type="InterPro" id="IPR014284">
    <property type="entry name" value="RNA_pol_sigma-70_dom"/>
</dbReference>
<feature type="domain" description="RNA polymerase sigma factor 70 region 4 type 2" evidence="7">
    <location>
        <begin position="133"/>
        <end position="184"/>
    </location>
</feature>
<dbReference type="GO" id="GO:0003677">
    <property type="term" value="F:DNA binding"/>
    <property type="evidence" value="ECO:0007669"/>
    <property type="project" value="UniProtKB-KW"/>
</dbReference>
<dbReference type="EMBL" id="CP000746">
    <property type="protein sequence ID" value="ABR75185.1"/>
    <property type="molecule type" value="Genomic_DNA"/>
</dbReference>
<dbReference type="SUPFAM" id="SSF88946">
    <property type="entry name" value="Sigma2 domain of RNA polymerase sigma factors"/>
    <property type="match status" value="1"/>
</dbReference>
<accession>A6VQD8</accession>
<gene>
    <name evidence="8" type="ordered locus">Asuc_1834</name>
</gene>
<reference evidence="9" key="1">
    <citation type="journal article" date="2010" name="BMC Genomics">
        <title>A genomic perspective on the potential of Actinobacillus succinogenes for industrial succinate production.</title>
        <authorList>
            <person name="McKinlay J.B."/>
            <person name="Laivenieks M."/>
            <person name="Schindler B.D."/>
            <person name="McKinlay A.A."/>
            <person name="Siddaramappa S."/>
            <person name="Challacombe J.F."/>
            <person name="Lowry S.R."/>
            <person name="Clum A."/>
            <person name="Lapidus A.L."/>
            <person name="Burkhart K.B."/>
            <person name="Harkins V."/>
            <person name="Vieille C."/>
        </authorList>
    </citation>
    <scope>NUCLEOTIDE SEQUENCE [LARGE SCALE GENOMIC DNA]</scope>
    <source>
        <strain evidence="9">ATCC 55618 / DSM 22257 / CCUG 43843 / 130Z</strain>
    </source>
</reference>
<dbReference type="InterPro" id="IPR014289">
    <property type="entry name" value="RNA_pol_sigma-24-rel"/>
</dbReference>
<dbReference type="Proteomes" id="UP000001114">
    <property type="component" value="Chromosome"/>
</dbReference>
<comment type="similarity">
    <text evidence="1">Belongs to the sigma-70 factor family. ECF subfamily.</text>
</comment>
<dbReference type="NCBIfam" id="TIGR02937">
    <property type="entry name" value="sigma70-ECF"/>
    <property type="match status" value="1"/>
</dbReference>
<dbReference type="HOGENOM" id="CLU_047691_2_0_6"/>
<dbReference type="GO" id="GO:0016987">
    <property type="term" value="F:sigma factor activity"/>
    <property type="evidence" value="ECO:0007669"/>
    <property type="project" value="UniProtKB-KW"/>
</dbReference>
<dbReference type="STRING" id="339671.Asuc_1834"/>
<name>A6VQD8_ACTSZ</name>
<dbReference type="Pfam" id="PF08281">
    <property type="entry name" value="Sigma70_r4_2"/>
    <property type="match status" value="1"/>
</dbReference>
<keyword evidence="9" id="KW-1185">Reference proteome</keyword>
<dbReference type="PANTHER" id="PTHR43133">
    <property type="entry name" value="RNA POLYMERASE ECF-TYPE SIGMA FACTO"/>
    <property type="match status" value="1"/>
</dbReference>
<proteinExistence type="inferred from homology"/>
<dbReference type="NCBIfam" id="TIGR02943">
    <property type="entry name" value="Sig70_famx1"/>
    <property type="match status" value="1"/>
</dbReference>
<evidence type="ECO:0000313" key="8">
    <source>
        <dbReference type="EMBL" id="ABR75185.1"/>
    </source>
</evidence>
<dbReference type="eggNOG" id="COG1595">
    <property type="taxonomic scope" value="Bacteria"/>
</dbReference>
<evidence type="ECO:0000256" key="4">
    <source>
        <dbReference type="ARBA" id="ARBA00023125"/>
    </source>
</evidence>
<organism evidence="8 9">
    <name type="scientific">Actinobacillus succinogenes (strain ATCC 55618 / DSM 22257 / CCUG 43843 / 130Z)</name>
    <dbReference type="NCBI Taxonomy" id="339671"/>
    <lineage>
        <taxon>Bacteria</taxon>
        <taxon>Pseudomonadati</taxon>
        <taxon>Pseudomonadota</taxon>
        <taxon>Gammaproteobacteria</taxon>
        <taxon>Pasteurellales</taxon>
        <taxon>Pasteurellaceae</taxon>
        <taxon>Actinobacillus</taxon>
    </lineage>
</organism>
<evidence type="ECO:0000259" key="7">
    <source>
        <dbReference type="Pfam" id="PF08281"/>
    </source>
</evidence>
<feature type="domain" description="RNA polymerase sigma-70 region 2" evidence="6">
    <location>
        <begin position="15"/>
        <end position="81"/>
    </location>
</feature>
<dbReference type="GO" id="GO:0006352">
    <property type="term" value="P:DNA-templated transcription initiation"/>
    <property type="evidence" value="ECO:0007669"/>
    <property type="project" value="InterPro"/>
</dbReference>
<dbReference type="SUPFAM" id="SSF88659">
    <property type="entry name" value="Sigma3 and sigma4 domains of RNA polymerase sigma factors"/>
    <property type="match status" value="1"/>
</dbReference>
<dbReference type="AlphaFoldDB" id="A6VQD8"/>
<keyword evidence="2" id="KW-0805">Transcription regulation</keyword>
<keyword evidence="3" id="KW-0731">Sigma factor</keyword>
<dbReference type="NCBIfam" id="NF009182">
    <property type="entry name" value="PRK12530.1"/>
    <property type="match status" value="1"/>
</dbReference>
<dbReference type="InterPro" id="IPR036388">
    <property type="entry name" value="WH-like_DNA-bd_sf"/>
</dbReference>
<dbReference type="InterPro" id="IPR013324">
    <property type="entry name" value="RNA_pol_sigma_r3/r4-like"/>
</dbReference>